<evidence type="ECO:0000313" key="2">
    <source>
        <dbReference type="Proteomes" id="UP000270616"/>
    </source>
</evidence>
<dbReference type="RefSeq" id="WP_123826458.1">
    <property type="nucleotide sequence ID" value="NZ_RKMF01000017.1"/>
</dbReference>
<comment type="caution">
    <text evidence="1">The sequence shown here is derived from an EMBL/GenBank/DDBJ whole genome shotgun (WGS) entry which is preliminary data.</text>
</comment>
<protein>
    <submittedName>
        <fullName evidence="1">DUF3145 domain-containing protein</fullName>
    </submittedName>
</protein>
<dbReference type="Proteomes" id="UP000270616">
    <property type="component" value="Unassembled WGS sequence"/>
</dbReference>
<sequence length="167" mass="18035">MSSSITRGVLQIHSAPQALCPHVQWALESLSRGRTGLHWVPQEAAPGAVRAELEWAGPAGTGALMASALRTLGKIRFEITEEPSPGNDGSRWSFTPDLGVFHATTDAAGNVVVSEDRIRFAYENAKGDPSLVVNELSLALGEAWDEELEPFRLAAEGVPVRWLHRVS</sequence>
<organism evidence="1 2">
    <name type="scientific">Kocuria soli</name>
    <dbReference type="NCBI Taxonomy" id="2485125"/>
    <lineage>
        <taxon>Bacteria</taxon>
        <taxon>Bacillati</taxon>
        <taxon>Actinomycetota</taxon>
        <taxon>Actinomycetes</taxon>
        <taxon>Micrococcales</taxon>
        <taxon>Micrococcaceae</taxon>
        <taxon>Kocuria</taxon>
    </lineage>
</organism>
<evidence type="ECO:0000313" key="1">
    <source>
        <dbReference type="EMBL" id="ROZ61840.1"/>
    </source>
</evidence>
<dbReference type="Pfam" id="PF11343">
    <property type="entry name" value="DUF3145"/>
    <property type="match status" value="1"/>
</dbReference>
<keyword evidence="2" id="KW-1185">Reference proteome</keyword>
<proteinExistence type="predicted"/>
<reference evidence="1 2" key="1">
    <citation type="submission" date="2018-10" db="EMBL/GenBank/DDBJ databases">
        <title>Kocuria sp. M5W7-7, whole genome shotgun sequence.</title>
        <authorList>
            <person name="Tuo L."/>
        </authorList>
    </citation>
    <scope>NUCLEOTIDE SEQUENCE [LARGE SCALE GENOMIC DNA]</scope>
    <source>
        <strain evidence="1 2">M5W7-7</strain>
    </source>
</reference>
<gene>
    <name evidence="1" type="ORF">EDL96_12050</name>
</gene>
<dbReference type="AlphaFoldDB" id="A0A3N3ZME3"/>
<dbReference type="OrthoDB" id="3210860at2"/>
<dbReference type="InterPro" id="IPR021491">
    <property type="entry name" value="DUF3145"/>
</dbReference>
<dbReference type="EMBL" id="RKMF01000017">
    <property type="protein sequence ID" value="ROZ61840.1"/>
    <property type="molecule type" value="Genomic_DNA"/>
</dbReference>
<name>A0A3N3ZME3_9MICC</name>
<accession>A0A3N3ZME3</accession>